<comment type="subcellular location">
    <subcellularLocation>
        <location evidence="1">Periplasm</location>
    </subcellularLocation>
</comment>
<dbReference type="GO" id="GO:0030288">
    <property type="term" value="C:outer membrane-bounded periplasmic space"/>
    <property type="evidence" value="ECO:0007669"/>
    <property type="project" value="InterPro"/>
</dbReference>
<dbReference type="AlphaFoldDB" id="A0A9Q6VQJ8"/>
<dbReference type="PRINTS" id="PR00969">
    <property type="entry name" value="CHAPERONPILI"/>
</dbReference>
<evidence type="ECO:0000256" key="1">
    <source>
        <dbReference type="ARBA" id="ARBA00004418"/>
    </source>
</evidence>
<dbReference type="GO" id="GO:0071555">
    <property type="term" value="P:cell wall organization"/>
    <property type="evidence" value="ECO:0007669"/>
    <property type="project" value="InterPro"/>
</dbReference>
<dbReference type="SUPFAM" id="SSF49584">
    <property type="entry name" value="Periplasmic chaperone C-domain"/>
    <property type="match status" value="1"/>
</dbReference>
<evidence type="ECO:0000256" key="2">
    <source>
        <dbReference type="ARBA" id="ARBA00007399"/>
    </source>
</evidence>
<keyword evidence="3" id="KW-0732">Signal</keyword>
<proteinExistence type="inferred from homology"/>
<organism evidence="8 9">
    <name type="scientific">Pseudomonas fragi</name>
    <dbReference type="NCBI Taxonomy" id="296"/>
    <lineage>
        <taxon>Bacteria</taxon>
        <taxon>Pseudomonadati</taxon>
        <taxon>Pseudomonadota</taxon>
        <taxon>Gammaproteobacteria</taxon>
        <taxon>Pseudomonadales</taxon>
        <taxon>Pseudomonadaceae</taxon>
        <taxon>Pseudomonas</taxon>
    </lineage>
</organism>
<evidence type="ECO:0000313" key="9">
    <source>
        <dbReference type="Proteomes" id="UP000594467"/>
    </source>
</evidence>
<gene>
    <name evidence="8" type="ORF">I5R27_08910</name>
</gene>
<dbReference type="Pfam" id="PF00345">
    <property type="entry name" value="PapD_N"/>
    <property type="match status" value="1"/>
</dbReference>
<dbReference type="InterPro" id="IPR013783">
    <property type="entry name" value="Ig-like_fold"/>
</dbReference>
<evidence type="ECO:0000256" key="3">
    <source>
        <dbReference type="ARBA" id="ARBA00022729"/>
    </source>
</evidence>
<dbReference type="SUPFAM" id="SSF49354">
    <property type="entry name" value="PapD-like"/>
    <property type="match status" value="1"/>
</dbReference>
<evidence type="ECO:0000256" key="5">
    <source>
        <dbReference type="ARBA" id="ARBA00023186"/>
    </source>
</evidence>
<dbReference type="InterPro" id="IPR036316">
    <property type="entry name" value="Pili_assmbl_chap_C_dom_sf"/>
</dbReference>
<dbReference type="Pfam" id="PF02753">
    <property type="entry name" value="PapD_C"/>
    <property type="match status" value="1"/>
</dbReference>
<dbReference type="RefSeq" id="WP_196884292.1">
    <property type="nucleotide sequence ID" value="NZ_CP065202.1"/>
</dbReference>
<evidence type="ECO:0000256" key="4">
    <source>
        <dbReference type="ARBA" id="ARBA00022764"/>
    </source>
</evidence>
<dbReference type="PANTHER" id="PTHR30251:SF2">
    <property type="entry name" value="FIMBRIAL CHAPERONE YADV-RELATED"/>
    <property type="match status" value="1"/>
</dbReference>
<dbReference type="PANTHER" id="PTHR30251">
    <property type="entry name" value="PILUS ASSEMBLY CHAPERONE"/>
    <property type="match status" value="1"/>
</dbReference>
<dbReference type="InterPro" id="IPR016147">
    <property type="entry name" value="Pili_assmbl_chaperone_N"/>
</dbReference>
<dbReference type="InterPro" id="IPR016148">
    <property type="entry name" value="Pili_assmbl_chaperone_C"/>
</dbReference>
<evidence type="ECO:0000259" key="6">
    <source>
        <dbReference type="Pfam" id="PF00345"/>
    </source>
</evidence>
<keyword evidence="4" id="KW-0574">Periplasm</keyword>
<evidence type="ECO:0000259" key="7">
    <source>
        <dbReference type="Pfam" id="PF02753"/>
    </source>
</evidence>
<evidence type="ECO:0000313" key="8">
    <source>
        <dbReference type="EMBL" id="QPL33186.1"/>
    </source>
</evidence>
<reference evidence="8 9" key="1">
    <citation type="submission" date="2020-11" db="EMBL/GenBank/DDBJ databases">
        <title>The Complete Genome of Pseudomonas fragi A13BB.</title>
        <authorList>
            <person name="Awolope O.K."/>
            <person name="O'Driscoll N.H."/>
            <person name="Di Salvo A."/>
            <person name="Lamb A.J."/>
        </authorList>
    </citation>
    <scope>NUCLEOTIDE SEQUENCE [LARGE SCALE GENOMIC DNA]</scope>
    <source>
        <strain evidence="8 9">A13BB</strain>
    </source>
</reference>
<feature type="domain" description="Pili assembly chaperone N-terminal" evidence="6">
    <location>
        <begin position="29"/>
        <end position="148"/>
    </location>
</feature>
<comment type="similarity">
    <text evidence="2">Belongs to the periplasmic pilus chaperone family.</text>
</comment>
<protein>
    <submittedName>
        <fullName evidence="8">Fimbria/pilus periplasmic chaperone</fullName>
    </submittedName>
</protein>
<accession>A0A9Q6VQJ8</accession>
<dbReference type="Proteomes" id="UP000594467">
    <property type="component" value="Chromosome"/>
</dbReference>
<feature type="domain" description="Pili assembly chaperone C-terminal" evidence="7">
    <location>
        <begin position="175"/>
        <end position="237"/>
    </location>
</feature>
<sequence length="246" mass="27798">MKKYCWALKVTLTLAILFLVFANKTYANVIITSTRIIYPASEKEVTIRLENSGQQASLIQAWTDKGNEALTPDQADGPFLITPPISRIDPNKGQSLRLIYTRDTTLNDQESIYWLNILDVPPKPMDSENYVQVAFKTRIKIFLRPKGLLGDPIQAAKNITWKLISSDKKIILRGTNTSNYHVSFNEISATTIEDKYKGSGGMIAPKSQKDFEITDKPRNYKKPTSVTYTWINDYGANETITTPLLD</sequence>
<dbReference type="EMBL" id="CP065202">
    <property type="protein sequence ID" value="QPL33186.1"/>
    <property type="molecule type" value="Genomic_DNA"/>
</dbReference>
<dbReference type="InterPro" id="IPR050643">
    <property type="entry name" value="Periplasmic_pilus_chap"/>
</dbReference>
<name>A0A9Q6VQJ8_PSEFR</name>
<keyword evidence="5" id="KW-0143">Chaperone</keyword>
<dbReference type="InterPro" id="IPR001829">
    <property type="entry name" value="Pili_assmbl_chaperone_bac"/>
</dbReference>
<dbReference type="Gene3D" id="2.60.40.10">
    <property type="entry name" value="Immunoglobulins"/>
    <property type="match status" value="2"/>
</dbReference>
<dbReference type="InterPro" id="IPR008962">
    <property type="entry name" value="PapD-like_sf"/>
</dbReference>